<gene>
    <name evidence="8" type="ORF">GSLYS_00014610001</name>
</gene>
<name>A0AAV2I367_LYMST</name>
<reference evidence="8 9" key="1">
    <citation type="submission" date="2024-04" db="EMBL/GenBank/DDBJ databases">
        <authorList>
            <consortium name="Genoscope - CEA"/>
            <person name="William W."/>
        </authorList>
    </citation>
    <scope>NUCLEOTIDE SEQUENCE [LARGE SCALE GENOMIC DNA]</scope>
</reference>
<keyword evidence="5 6" id="KW-0539">Nucleus</keyword>
<accession>A0AAV2I367</accession>
<dbReference type="InterPro" id="IPR009292">
    <property type="entry name" value="RRP36"/>
</dbReference>
<evidence type="ECO:0000256" key="6">
    <source>
        <dbReference type="RuleBase" id="RU368027"/>
    </source>
</evidence>
<dbReference type="Proteomes" id="UP001497497">
    <property type="component" value="Unassembled WGS sequence"/>
</dbReference>
<dbReference type="GO" id="GO:0000462">
    <property type="term" value="P:maturation of SSU-rRNA from tricistronic rRNA transcript (SSU-rRNA, 5.8S rRNA, LSU-rRNA)"/>
    <property type="evidence" value="ECO:0007669"/>
    <property type="project" value="TreeGrafter"/>
</dbReference>
<evidence type="ECO:0000256" key="4">
    <source>
        <dbReference type="ARBA" id="ARBA00022552"/>
    </source>
</evidence>
<keyword evidence="3 6" id="KW-0690">Ribosome biogenesis</keyword>
<keyword evidence="4 6" id="KW-0698">rRNA processing</keyword>
<dbReference type="EMBL" id="CAXITT010000408">
    <property type="protein sequence ID" value="CAL1540961.1"/>
    <property type="molecule type" value="Genomic_DNA"/>
</dbReference>
<feature type="region of interest" description="Disordered" evidence="7">
    <location>
        <begin position="32"/>
        <end position="57"/>
    </location>
</feature>
<evidence type="ECO:0000256" key="5">
    <source>
        <dbReference type="ARBA" id="ARBA00023242"/>
    </source>
</evidence>
<dbReference type="GO" id="GO:0030686">
    <property type="term" value="C:90S preribosome"/>
    <property type="evidence" value="ECO:0007669"/>
    <property type="project" value="TreeGrafter"/>
</dbReference>
<comment type="similarity">
    <text evidence="2 6">Belongs to the RRP36 family.</text>
</comment>
<evidence type="ECO:0000256" key="3">
    <source>
        <dbReference type="ARBA" id="ARBA00022517"/>
    </source>
</evidence>
<dbReference type="Pfam" id="PF06102">
    <property type="entry name" value="RRP36"/>
    <property type="match status" value="1"/>
</dbReference>
<comment type="subunit">
    <text evidence="6">Associates with 90S and pre-40S pre-ribosomal particles.</text>
</comment>
<dbReference type="GO" id="GO:0005730">
    <property type="term" value="C:nucleolus"/>
    <property type="evidence" value="ECO:0007669"/>
    <property type="project" value="UniProtKB-SubCell"/>
</dbReference>
<dbReference type="PANTHER" id="PTHR21738">
    <property type="entry name" value="RIBOSOMAL RNA PROCESSING PROTEIN 36 HOMOLOG"/>
    <property type="match status" value="1"/>
</dbReference>
<sequence length="213" mass="25462">MSHIPLNELKAMQEKLGLKEFNKIKYGTGMINKKTPAHSFKRENKNRPTELSARRPVPKTHFVAKEKITRDPRFDDLSGEFNEHIFKKTYSFISDVKTKEKMKLKKIIEKTTDKEKKIELKQLYNRLVQKELAEVRKNKKEELERQWKKKEFEQVQEGKKPYFLKKSEKKALLDAEFKKELEETGKMQKYLTRKSKKLAAKEKRKNAWSTEDI</sequence>
<dbReference type="PANTHER" id="PTHR21738:SF0">
    <property type="entry name" value="RIBOSOMAL RNA PROCESSING PROTEIN 36 HOMOLOG"/>
    <property type="match status" value="1"/>
</dbReference>
<protein>
    <recommendedName>
        <fullName evidence="6">rRNA biogenesis protein RRP36</fullName>
    </recommendedName>
</protein>
<organism evidence="8 9">
    <name type="scientific">Lymnaea stagnalis</name>
    <name type="common">Great pond snail</name>
    <name type="synonym">Helix stagnalis</name>
    <dbReference type="NCBI Taxonomy" id="6523"/>
    <lineage>
        <taxon>Eukaryota</taxon>
        <taxon>Metazoa</taxon>
        <taxon>Spiralia</taxon>
        <taxon>Lophotrochozoa</taxon>
        <taxon>Mollusca</taxon>
        <taxon>Gastropoda</taxon>
        <taxon>Heterobranchia</taxon>
        <taxon>Euthyneura</taxon>
        <taxon>Panpulmonata</taxon>
        <taxon>Hygrophila</taxon>
        <taxon>Lymnaeoidea</taxon>
        <taxon>Lymnaeidae</taxon>
        <taxon>Lymnaea</taxon>
    </lineage>
</organism>
<feature type="region of interest" description="Disordered" evidence="7">
    <location>
        <begin position="194"/>
        <end position="213"/>
    </location>
</feature>
<evidence type="ECO:0000313" key="9">
    <source>
        <dbReference type="Proteomes" id="UP001497497"/>
    </source>
</evidence>
<keyword evidence="9" id="KW-1185">Reference proteome</keyword>
<comment type="function">
    <text evidence="6">Component of the 90S pre-ribosome involved in the maturation of rRNAs. Required for early cleavages of the pre-RNAs in the 40S ribosomal subunit maturation pathway.</text>
</comment>
<evidence type="ECO:0000313" key="8">
    <source>
        <dbReference type="EMBL" id="CAL1540961.1"/>
    </source>
</evidence>
<proteinExistence type="inferred from homology"/>
<evidence type="ECO:0000256" key="7">
    <source>
        <dbReference type="SAM" id="MobiDB-lite"/>
    </source>
</evidence>
<comment type="subcellular location">
    <subcellularLocation>
        <location evidence="1 6">Nucleus</location>
        <location evidence="1 6">Nucleolus</location>
    </subcellularLocation>
</comment>
<keyword evidence="6" id="KW-0687">Ribonucleoprotein</keyword>
<comment type="caution">
    <text evidence="8">The sequence shown here is derived from an EMBL/GenBank/DDBJ whole genome shotgun (WGS) entry which is preliminary data.</text>
</comment>
<dbReference type="AlphaFoldDB" id="A0AAV2I367"/>
<evidence type="ECO:0000256" key="1">
    <source>
        <dbReference type="ARBA" id="ARBA00004604"/>
    </source>
</evidence>
<feature type="compositionally biased region" description="Basic residues" evidence="7">
    <location>
        <begin position="194"/>
        <end position="206"/>
    </location>
</feature>
<evidence type="ECO:0000256" key="2">
    <source>
        <dbReference type="ARBA" id="ARBA00009418"/>
    </source>
</evidence>